<name>A0A0H4W7K0_9BACT</name>
<evidence type="ECO:0008006" key="4">
    <source>
        <dbReference type="Google" id="ProtNLM"/>
    </source>
</evidence>
<dbReference type="EMBL" id="CP010777">
    <property type="protein sequence ID" value="AKQ46421.1"/>
    <property type="molecule type" value="Genomic_DNA"/>
</dbReference>
<dbReference type="InterPro" id="IPR025048">
    <property type="entry name" value="DUF3987"/>
</dbReference>
<evidence type="ECO:0000256" key="1">
    <source>
        <dbReference type="SAM" id="Phobius"/>
    </source>
</evidence>
<dbReference type="Pfam" id="PF13148">
    <property type="entry name" value="DUF3987"/>
    <property type="match status" value="1"/>
</dbReference>
<evidence type="ECO:0000313" key="3">
    <source>
        <dbReference type="Proteomes" id="UP000036458"/>
    </source>
</evidence>
<dbReference type="OrthoDB" id="1522635at2"/>
<keyword evidence="1" id="KW-0812">Transmembrane</keyword>
<protein>
    <recommendedName>
        <fullName evidence="4">DUF3987 domain-containing protein</fullName>
    </recommendedName>
</protein>
<dbReference type="STRING" id="1379910.TH63_13575"/>
<dbReference type="Proteomes" id="UP000036458">
    <property type="component" value="Chromosome"/>
</dbReference>
<evidence type="ECO:0000313" key="2">
    <source>
        <dbReference type="EMBL" id="AKQ46421.1"/>
    </source>
</evidence>
<feature type="transmembrane region" description="Helical" evidence="1">
    <location>
        <begin position="71"/>
        <end position="97"/>
    </location>
</feature>
<feature type="transmembrane region" description="Helical" evidence="1">
    <location>
        <begin position="44"/>
        <end position="64"/>
    </location>
</feature>
<keyword evidence="3" id="KW-1185">Reference proteome</keyword>
<organism evidence="2 3">
    <name type="scientific">Rufibacter radiotolerans</name>
    <dbReference type="NCBI Taxonomy" id="1379910"/>
    <lineage>
        <taxon>Bacteria</taxon>
        <taxon>Pseudomonadati</taxon>
        <taxon>Bacteroidota</taxon>
        <taxon>Cytophagia</taxon>
        <taxon>Cytophagales</taxon>
        <taxon>Hymenobacteraceae</taxon>
        <taxon>Rufibacter</taxon>
    </lineage>
</organism>
<dbReference type="KEGG" id="ruf:TH63_13575"/>
<dbReference type="PATRIC" id="fig|1379910.4.peg.2948"/>
<gene>
    <name evidence="2" type="ORF">TH63_13575</name>
</gene>
<keyword evidence="1" id="KW-0472">Membrane</keyword>
<reference evidence="2 3" key="1">
    <citation type="submission" date="2015-01" db="EMBL/GenBank/DDBJ databases">
        <title>Rufibacter sp./DG31D/ whole genome sequencing.</title>
        <authorList>
            <person name="Kim M.K."/>
            <person name="Srinivasan S."/>
            <person name="Lee J.-J."/>
        </authorList>
    </citation>
    <scope>NUCLEOTIDE SEQUENCE [LARGE SCALE GENOMIC DNA]</scope>
    <source>
        <strain evidence="2 3">DG31D</strain>
    </source>
</reference>
<sequence>MEMTLFNSRTDLGKFNGLDLDKIYHALPEYPKGLLRHHLPLQELVLAMFSILVTLPALIPNVYIEYGGKRIYPFLFLMVILPPAGGKGVIGLSRLLLADINLKLSKEFDEVNRRYEHEMLVFKKNAGKPGSPTLPTPPKMPQVIIPGNTSAARFIVQLSENGDRIGGIINETEADALSNLLGTELGGQSSIILRQAYHHEPISSARKGNRETLVAHHPKLGILVAGTENQLQALFKQGSQDGLTSRFAFVEPEGNMEWVTPRPLGTDKPIEEQYRQYGRKSLELWPQTKDLDLEVQLTPAQWDELDRVGEEMQRQAHLEGGVYAVSIARRHALMLVRFCTILSFFRHIDPETCKVPSFKGPIFPTEEDFWVSKELTKYSFQKALDIFKRMPGPPSIRMNHTRQFTFYTSLPQEFTMPEAIEVAAKENIPPRTKDRWLKEFVETGALERLARGHYRKCHVAEAALAEEYSPIN</sequence>
<accession>A0A0H4W7K0</accession>
<keyword evidence="1" id="KW-1133">Transmembrane helix</keyword>
<proteinExistence type="predicted"/>
<dbReference type="AlphaFoldDB" id="A0A0H4W7K0"/>